<protein>
    <recommendedName>
        <fullName evidence="3">Phosphoribosyl transferase domain-containing protein</fullName>
    </recommendedName>
</protein>
<proteinExistence type="predicted"/>
<dbReference type="AlphaFoldDB" id="A0A1H7XQS1"/>
<dbReference type="GeneID" id="83545235"/>
<dbReference type="InterPro" id="IPR029057">
    <property type="entry name" value="PRTase-like"/>
</dbReference>
<dbReference type="InterPro" id="IPR000836">
    <property type="entry name" value="PRTase_dom"/>
</dbReference>
<dbReference type="CDD" id="cd06223">
    <property type="entry name" value="PRTases_typeI"/>
    <property type="match status" value="1"/>
</dbReference>
<accession>A0A1H7XQS1</accession>
<evidence type="ECO:0000313" key="2">
    <source>
        <dbReference type="Proteomes" id="UP000198883"/>
    </source>
</evidence>
<organism evidence="1 2">
    <name type="scientific">Phocoenobacter skyensis</name>
    <dbReference type="NCBI Taxonomy" id="97481"/>
    <lineage>
        <taxon>Bacteria</taxon>
        <taxon>Pseudomonadati</taxon>
        <taxon>Pseudomonadota</taxon>
        <taxon>Gammaproteobacteria</taxon>
        <taxon>Pasteurellales</taxon>
        <taxon>Pasteurellaceae</taxon>
        <taxon>Phocoenobacter</taxon>
    </lineage>
</organism>
<evidence type="ECO:0008006" key="3">
    <source>
        <dbReference type="Google" id="ProtNLM"/>
    </source>
</evidence>
<gene>
    <name evidence="1" type="ORF">SAMN05444853_1146</name>
</gene>
<name>A0A1H7XQS1_9PAST</name>
<dbReference type="SUPFAM" id="SSF53271">
    <property type="entry name" value="PRTase-like"/>
    <property type="match status" value="1"/>
</dbReference>
<dbReference type="STRING" id="97481.SAMN05444853_1146"/>
<evidence type="ECO:0000313" key="1">
    <source>
        <dbReference type="EMBL" id="SEM36186.1"/>
    </source>
</evidence>
<dbReference type="Proteomes" id="UP000198883">
    <property type="component" value="Unassembled WGS sequence"/>
</dbReference>
<reference evidence="2" key="1">
    <citation type="submission" date="2016-10" db="EMBL/GenBank/DDBJ databases">
        <authorList>
            <person name="Varghese N."/>
            <person name="Submissions S."/>
        </authorList>
    </citation>
    <scope>NUCLEOTIDE SEQUENCE [LARGE SCALE GENOMIC DNA]</scope>
    <source>
        <strain evidence="2">DSM 24204</strain>
    </source>
</reference>
<dbReference type="EMBL" id="FOBN01000014">
    <property type="protein sequence ID" value="SEM36186.1"/>
    <property type="molecule type" value="Genomic_DNA"/>
</dbReference>
<dbReference type="Gene3D" id="3.40.50.2020">
    <property type="match status" value="1"/>
</dbReference>
<sequence>MTNLFIQQRFQMHSGGFSDFKIECDALSQSDLDTLAFLISRKFTFGGVYGIPRGGVALQKALEKYITPESKTFLLVDDVFTTGGSMFEARDKILDDITQQGFSKLQGVVLFARGETPDWIQPVLHLEPLFWQND</sequence>
<dbReference type="RefSeq" id="WP_090922008.1">
    <property type="nucleotide sequence ID" value="NZ_CP016180.1"/>
</dbReference>
<dbReference type="OrthoDB" id="557849at2"/>